<dbReference type="SUPFAM" id="SSF55961">
    <property type="entry name" value="Bet v1-like"/>
    <property type="match status" value="1"/>
</dbReference>
<accession>A0A562THX8</accession>
<evidence type="ECO:0000313" key="3">
    <source>
        <dbReference type="EMBL" id="TWI92973.1"/>
    </source>
</evidence>
<organism evidence="3 4">
    <name type="scientific">Roseibium hamelinense</name>
    <dbReference type="NCBI Taxonomy" id="150831"/>
    <lineage>
        <taxon>Bacteria</taxon>
        <taxon>Pseudomonadati</taxon>
        <taxon>Pseudomonadota</taxon>
        <taxon>Alphaproteobacteria</taxon>
        <taxon>Hyphomicrobiales</taxon>
        <taxon>Stappiaceae</taxon>
        <taxon>Roseibium</taxon>
    </lineage>
</organism>
<dbReference type="CDD" id="cd07814">
    <property type="entry name" value="SRPBCC_CalC_Aha1-like"/>
    <property type="match status" value="1"/>
</dbReference>
<dbReference type="InterPro" id="IPR013538">
    <property type="entry name" value="ASHA1/2-like_C"/>
</dbReference>
<protein>
    <submittedName>
        <fullName evidence="3">Uncharacterized protein YndB with AHSA1/START domain</fullName>
    </submittedName>
</protein>
<comment type="similarity">
    <text evidence="1">Belongs to the AHA1 family.</text>
</comment>
<evidence type="ECO:0000313" key="4">
    <source>
        <dbReference type="Proteomes" id="UP000320593"/>
    </source>
</evidence>
<dbReference type="Gene3D" id="3.30.530.20">
    <property type="match status" value="1"/>
</dbReference>
<dbReference type="InterPro" id="IPR023393">
    <property type="entry name" value="START-like_dom_sf"/>
</dbReference>
<evidence type="ECO:0000259" key="2">
    <source>
        <dbReference type="Pfam" id="PF08327"/>
    </source>
</evidence>
<name>A0A562THX8_9HYPH</name>
<gene>
    <name evidence="3" type="ORF">JM93_00525</name>
</gene>
<dbReference type="EMBL" id="VLLF01000001">
    <property type="protein sequence ID" value="TWI92973.1"/>
    <property type="molecule type" value="Genomic_DNA"/>
</dbReference>
<reference evidence="3 4" key="1">
    <citation type="submission" date="2019-07" db="EMBL/GenBank/DDBJ databases">
        <title>Genomic Encyclopedia of Archaeal and Bacterial Type Strains, Phase II (KMG-II): from individual species to whole genera.</title>
        <authorList>
            <person name="Goeker M."/>
        </authorList>
    </citation>
    <scope>NUCLEOTIDE SEQUENCE [LARGE SCALE GENOMIC DNA]</scope>
    <source>
        <strain evidence="3 4">ATCC BAA-252</strain>
    </source>
</reference>
<comment type="caution">
    <text evidence="3">The sequence shown here is derived from an EMBL/GenBank/DDBJ whole genome shotgun (WGS) entry which is preliminary data.</text>
</comment>
<evidence type="ECO:0000256" key="1">
    <source>
        <dbReference type="ARBA" id="ARBA00006817"/>
    </source>
</evidence>
<feature type="domain" description="Activator of Hsp90 ATPase homologue 1/2-like C-terminal" evidence="2">
    <location>
        <begin position="21"/>
        <end position="154"/>
    </location>
</feature>
<dbReference type="RefSeq" id="WP_145340487.1">
    <property type="nucleotide sequence ID" value="NZ_SMLY01000087.1"/>
</dbReference>
<dbReference type="OrthoDB" id="9786557at2"/>
<sequence length="159" mass="17715">MEVLQNAPGSEPVIVEGYFPASPARVFNAWTDPDAVKQWFGRQPNSLSDAIVDLKVGGRWCFLKAEDHGTKILFEGEYKVIEPGHRLVFSWSHVIAYESGKREATPHSLVEVEFRKKGNGCVVKLVHSKIRSDDARKGVGSGWLASFHALHTLLSDTDR</sequence>
<dbReference type="Proteomes" id="UP000320593">
    <property type="component" value="Unassembled WGS sequence"/>
</dbReference>
<dbReference type="AlphaFoldDB" id="A0A562THX8"/>
<keyword evidence="4" id="KW-1185">Reference proteome</keyword>
<dbReference type="Pfam" id="PF08327">
    <property type="entry name" value="AHSA1"/>
    <property type="match status" value="1"/>
</dbReference>
<proteinExistence type="inferred from homology"/>